<feature type="domain" description="Type III secretion system flagellar brake protein YcgR PilZN" evidence="2">
    <location>
        <begin position="17"/>
        <end position="98"/>
    </location>
</feature>
<organism evidence="3 4">
    <name type="scientific">Halanaerobacter jeridensis</name>
    <dbReference type="NCBI Taxonomy" id="706427"/>
    <lineage>
        <taxon>Bacteria</taxon>
        <taxon>Bacillati</taxon>
        <taxon>Bacillota</taxon>
        <taxon>Clostridia</taxon>
        <taxon>Halanaerobiales</taxon>
        <taxon>Halobacteroidaceae</taxon>
        <taxon>Halanaerobacter</taxon>
    </lineage>
</organism>
<dbReference type="Proteomes" id="UP000774000">
    <property type="component" value="Unassembled WGS sequence"/>
</dbReference>
<dbReference type="Pfam" id="PF12945">
    <property type="entry name" value="PilZNR"/>
    <property type="match status" value="1"/>
</dbReference>
<proteinExistence type="predicted"/>
<keyword evidence="3" id="KW-0969">Cilium</keyword>
<name>A0A938XU94_9FIRM</name>
<evidence type="ECO:0000313" key="4">
    <source>
        <dbReference type="Proteomes" id="UP000774000"/>
    </source>
</evidence>
<dbReference type="AlphaFoldDB" id="A0A938XU94"/>
<feature type="domain" description="PilZ" evidence="1">
    <location>
        <begin position="156"/>
        <end position="239"/>
    </location>
</feature>
<evidence type="ECO:0000259" key="1">
    <source>
        <dbReference type="Pfam" id="PF07238"/>
    </source>
</evidence>
<dbReference type="RefSeq" id="WP_204700079.1">
    <property type="nucleotide sequence ID" value="NZ_JAFBDQ010000001.1"/>
</dbReference>
<accession>A0A938XU94</accession>
<dbReference type="Pfam" id="PF07238">
    <property type="entry name" value="PilZ"/>
    <property type="match status" value="1"/>
</dbReference>
<dbReference type="InterPro" id="IPR009926">
    <property type="entry name" value="T3SS_YcgR_PilZN"/>
</dbReference>
<comment type="caution">
    <text evidence="3">The sequence shown here is derived from an EMBL/GenBank/DDBJ whole genome shotgun (WGS) entry which is preliminary data.</text>
</comment>
<keyword evidence="3" id="KW-0966">Cell projection</keyword>
<dbReference type="SUPFAM" id="SSF141371">
    <property type="entry name" value="PilZ domain-like"/>
    <property type="match status" value="1"/>
</dbReference>
<dbReference type="EMBL" id="JAFBDQ010000001">
    <property type="protein sequence ID" value="MBM7555360.1"/>
    <property type="molecule type" value="Genomic_DNA"/>
</dbReference>
<sequence length="251" mass="29035">MRQGQKVDDFNLKENLEINQRVEFEIKNGEYEGSYPTQVVDIINDNRFVINAPFSKGRVIRASTNTRGQVSIRGKTALYSIPVTLVAKDFDSTHLFIVEQAGQARKIQERRYFRLDLYKSTMFKLIGEEKDLEKFENINPEDFIESQNIDFDELETREIPGIIDDISAGGVKLITQHKLELEQLLDLDLSFVGSKFTSVLGEVVRVDKVVKENDKRYEVGVEFLGFGRSERDELMSWLFSKQRELRKKGLI</sequence>
<evidence type="ECO:0000313" key="3">
    <source>
        <dbReference type="EMBL" id="MBM7555360.1"/>
    </source>
</evidence>
<dbReference type="GO" id="GO:0035438">
    <property type="term" value="F:cyclic-di-GMP binding"/>
    <property type="evidence" value="ECO:0007669"/>
    <property type="project" value="InterPro"/>
</dbReference>
<keyword evidence="3" id="KW-0282">Flagellum</keyword>
<keyword evidence="4" id="KW-1185">Reference proteome</keyword>
<gene>
    <name evidence="3" type="ORF">JOC47_000184</name>
</gene>
<dbReference type="InterPro" id="IPR009875">
    <property type="entry name" value="PilZ_domain"/>
</dbReference>
<evidence type="ECO:0000259" key="2">
    <source>
        <dbReference type="Pfam" id="PF12945"/>
    </source>
</evidence>
<dbReference type="Gene3D" id="2.40.10.220">
    <property type="entry name" value="predicted glycosyltransferase like domains"/>
    <property type="match status" value="1"/>
</dbReference>
<protein>
    <submittedName>
        <fullName evidence="3">C-di-GMP-binding flagellar brake protein YcgR</fullName>
    </submittedName>
</protein>
<reference evidence="3" key="1">
    <citation type="submission" date="2021-01" db="EMBL/GenBank/DDBJ databases">
        <title>Genomic Encyclopedia of Type Strains, Phase IV (KMG-IV): sequencing the most valuable type-strain genomes for metagenomic binning, comparative biology and taxonomic classification.</title>
        <authorList>
            <person name="Goeker M."/>
        </authorList>
    </citation>
    <scope>NUCLEOTIDE SEQUENCE</scope>
    <source>
        <strain evidence="3">DSM 23230</strain>
    </source>
</reference>